<reference evidence="1" key="1">
    <citation type="submission" date="2020-10" db="EMBL/GenBank/DDBJ databases">
        <title>Ca. Dormibacterota MAGs.</title>
        <authorList>
            <person name="Montgomery K."/>
        </authorList>
    </citation>
    <scope>NUCLEOTIDE SEQUENCE [LARGE SCALE GENOMIC DNA]</scope>
    <source>
        <strain evidence="1">SC8812_S17_10</strain>
    </source>
</reference>
<protein>
    <recommendedName>
        <fullName evidence="3">Polymerase nucleotidyl transferase domain-containing protein</fullName>
    </recommendedName>
</protein>
<sequence length="346" mass="38044">MLVGDAREIARRWVMEGGGVGDLCGAYLAGSTSWLPASAVLSGASDVDVMVVIPDGRRLDKRGKLVYRDVLLDVSPVPGDHLCSADRVLGDYHLAGGFRTPSSIILDPSGQLTALQAAVSGDYARRRWVQKRCEHARRRVLEHLGSVKETAPIHDQVTAWLFGAGVTTHVLLVAGLRNPTVRGRYAAVRELLADCGRLEFHETLLELLGCASMSRDRVEQHLATLSDTFDAAASVSRTPLPFTSDITAAARPIAIDGSRDFIERGLHREAVFWIAVTYSRCQKILDHDAPADMKERFDPGYRQLLGDLGVTSSADIRQRREEVERLLPRLWEEAEAIMAANRAIED</sequence>
<name>A0A934JVN4_9BACT</name>
<dbReference type="Proteomes" id="UP000612893">
    <property type="component" value="Unassembled WGS sequence"/>
</dbReference>
<organism evidence="1 2">
    <name type="scientific">Candidatus Nephthysia bennettiae</name>
    <dbReference type="NCBI Taxonomy" id="3127016"/>
    <lineage>
        <taxon>Bacteria</taxon>
        <taxon>Bacillati</taxon>
        <taxon>Candidatus Dormiibacterota</taxon>
        <taxon>Candidatus Dormibacteria</taxon>
        <taxon>Candidatus Dormibacterales</taxon>
        <taxon>Candidatus Dormibacteraceae</taxon>
        <taxon>Candidatus Nephthysia</taxon>
    </lineage>
</organism>
<evidence type="ECO:0000313" key="2">
    <source>
        <dbReference type="Proteomes" id="UP000612893"/>
    </source>
</evidence>
<proteinExistence type="predicted"/>
<dbReference type="EMBL" id="JAEKNR010000013">
    <property type="protein sequence ID" value="MBJ7596621.1"/>
    <property type="molecule type" value="Genomic_DNA"/>
</dbReference>
<gene>
    <name evidence="1" type="ORF">JF922_00835</name>
</gene>
<evidence type="ECO:0000313" key="1">
    <source>
        <dbReference type="EMBL" id="MBJ7596621.1"/>
    </source>
</evidence>
<evidence type="ECO:0008006" key="3">
    <source>
        <dbReference type="Google" id="ProtNLM"/>
    </source>
</evidence>
<comment type="caution">
    <text evidence="1">The sequence shown here is derived from an EMBL/GenBank/DDBJ whole genome shotgun (WGS) entry which is preliminary data.</text>
</comment>
<dbReference type="AlphaFoldDB" id="A0A934JVN4"/>
<dbReference type="RefSeq" id="WP_338198451.1">
    <property type="nucleotide sequence ID" value="NZ_JAEKNR010000013.1"/>
</dbReference>
<accession>A0A934JVN4</accession>
<keyword evidence="2" id="KW-1185">Reference proteome</keyword>